<proteinExistence type="predicted"/>
<name>A0A4Y2CCB1_ARAVE</name>
<dbReference type="SUPFAM" id="SSF109604">
    <property type="entry name" value="HD-domain/PDEase-like"/>
    <property type="match status" value="1"/>
</dbReference>
<sequence>MCYPDCCFYENVEENVLLLLCRSKLPENAISSPGSSQSPERTPVHRRQFTRLISKSRRTIDDDDELSEFHPNAVPTEVREWLASTFSKKTATQRKRSEDKPRFRSVANAIRAGIMVDRLYRRMSNSTLFYIPTHISLYLKGLDEYSFDVFSLNEKANGQGLRYLAYDLLNRYGLTHKFKVRNSKFKQ</sequence>
<accession>A0A4Y2CCB1</accession>
<dbReference type="InterPro" id="IPR036971">
    <property type="entry name" value="PDEase_catalytic_dom_sf"/>
</dbReference>
<dbReference type="InterPro" id="IPR013706">
    <property type="entry name" value="PDE1_N"/>
</dbReference>
<gene>
    <name evidence="2" type="primary">Pde1c_2</name>
    <name evidence="2" type="ORF">AVEN_135782_1</name>
</gene>
<evidence type="ECO:0000313" key="3">
    <source>
        <dbReference type="Proteomes" id="UP000499080"/>
    </source>
</evidence>
<comment type="caution">
    <text evidence="2">The sequence shown here is derived from an EMBL/GenBank/DDBJ whole genome shotgun (WGS) entry which is preliminary data.</text>
</comment>
<reference evidence="2 3" key="1">
    <citation type="journal article" date="2019" name="Sci. Rep.">
        <title>Orb-weaving spider Araneus ventricosus genome elucidates the spidroin gene catalogue.</title>
        <authorList>
            <person name="Kono N."/>
            <person name="Nakamura H."/>
            <person name="Ohtoshi R."/>
            <person name="Moran D.A.P."/>
            <person name="Shinohara A."/>
            <person name="Yoshida Y."/>
            <person name="Fujiwara M."/>
            <person name="Mori M."/>
            <person name="Tomita M."/>
            <person name="Arakawa K."/>
        </authorList>
    </citation>
    <scope>NUCLEOTIDE SEQUENCE [LARGE SCALE GENOMIC DNA]</scope>
</reference>
<evidence type="ECO:0000259" key="1">
    <source>
        <dbReference type="Pfam" id="PF08499"/>
    </source>
</evidence>
<dbReference type="Proteomes" id="UP000499080">
    <property type="component" value="Unassembled WGS sequence"/>
</dbReference>
<dbReference type="Gene3D" id="1.10.1300.10">
    <property type="entry name" value="3'5'-cyclic nucleotide phosphodiesterase, catalytic domain"/>
    <property type="match status" value="1"/>
</dbReference>
<dbReference type="AlphaFoldDB" id="A0A4Y2CCB1"/>
<dbReference type="Pfam" id="PF08499">
    <property type="entry name" value="PDEase_I_N"/>
    <property type="match status" value="1"/>
</dbReference>
<protein>
    <submittedName>
        <fullName evidence="2">Calcium/calmodulin-dependent 3',5'-cyclic nucleotide phosphodiesterase 1</fullName>
    </submittedName>
</protein>
<dbReference type="GO" id="GO:0007165">
    <property type="term" value="P:signal transduction"/>
    <property type="evidence" value="ECO:0007669"/>
    <property type="project" value="InterPro"/>
</dbReference>
<organism evidence="2 3">
    <name type="scientific">Araneus ventricosus</name>
    <name type="common">Orbweaver spider</name>
    <name type="synonym">Epeira ventricosa</name>
    <dbReference type="NCBI Taxonomy" id="182803"/>
    <lineage>
        <taxon>Eukaryota</taxon>
        <taxon>Metazoa</taxon>
        <taxon>Ecdysozoa</taxon>
        <taxon>Arthropoda</taxon>
        <taxon>Chelicerata</taxon>
        <taxon>Arachnida</taxon>
        <taxon>Araneae</taxon>
        <taxon>Araneomorphae</taxon>
        <taxon>Entelegynae</taxon>
        <taxon>Araneoidea</taxon>
        <taxon>Araneidae</taxon>
        <taxon>Araneus</taxon>
    </lineage>
</organism>
<feature type="domain" description="PDE1 N-terminal" evidence="1">
    <location>
        <begin position="58"/>
        <end position="118"/>
    </location>
</feature>
<evidence type="ECO:0000313" key="2">
    <source>
        <dbReference type="EMBL" id="GBM01357.1"/>
    </source>
</evidence>
<dbReference type="GO" id="GO:0004114">
    <property type="term" value="F:3',5'-cyclic-nucleotide phosphodiesterase activity"/>
    <property type="evidence" value="ECO:0007669"/>
    <property type="project" value="InterPro"/>
</dbReference>
<dbReference type="OrthoDB" id="6436405at2759"/>
<keyword evidence="3" id="KW-1185">Reference proteome</keyword>
<dbReference type="EMBL" id="BGPR01000168">
    <property type="protein sequence ID" value="GBM01357.1"/>
    <property type="molecule type" value="Genomic_DNA"/>
</dbReference>